<evidence type="ECO:0000256" key="1">
    <source>
        <dbReference type="ARBA" id="ARBA00024339"/>
    </source>
</evidence>
<dbReference type="InterPro" id="IPR039156">
    <property type="entry name" value="PHAF1/BROMI"/>
</dbReference>
<proteinExistence type="inferred from homology"/>
<dbReference type="OrthoDB" id="411211at2759"/>
<evidence type="ECO:0000313" key="3">
    <source>
        <dbReference type="EMBL" id="OIW23970.1"/>
    </source>
</evidence>
<dbReference type="AlphaFoldDB" id="A0A1J7J8X2"/>
<dbReference type="Proteomes" id="UP000182658">
    <property type="component" value="Unassembled WGS sequence"/>
</dbReference>
<evidence type="ECO:0000256" key="2">
    <source>
        <dbReference type="SAM" id="MobiDB-lite"/>
    </source>
</evidence>
<sequence length="539" mass="59326">MSSSSAPPPLLTAQLYPQQALGFFVLGASLHEVLTRIKAEPQRFPKIDLAYDAKKPVTEPVTVGLPVNGIRLQFDGPEQRLRLVEVLDFTKNHITFKPGPNEKERDLIRPNTTNDGKSSSELSPGPTFRHIYHRFLGPTFAGEYIPNVGGKKGAGMYILSYPGVAFTFPMSASAYSSGKDNVALMSSSGSQIASSMAVFSGDSWKEARENLWTEVLPSIKTFTPLSKGKDLVPDEVSLVKIHGGGKLQLFRRWNDKSTWITLGQTTEQDLIIAFGPPDARYYKSDQKMAIHKIRTASNSRTRQGNGNNDQSSSHSASASDGYDSNEDAVDDDDDDSNEYDDDRAANVSTECFYNYFYLGFDVLVTTPTKPSPPAPTQTPELAALPPAFEMWHHDRLVATKVILHSNVPGSYPFNRHRRCRWEIAYLAGKSGADSTVGSETPFDDIEVGLRQEWRDSFATDEVRLNRQKGMVINRGWGDSPGSSIELLGGWEEGVNDRAQPGAGGRRFDGGEESTTTLYGFPGLAFEVLRNGYVSALTVF</sequence>
<dbReference type="GO" id="GO:0005802">
    <property type="term" value="C:trans-Golgi network"/>
    <property type="evidence" value="ECO:0007669"/>
    <property type="project" value="TreeGrafter"/>
</dbReference>
<name>A0A1J7J8X2_9PEZI</name>
<reference evidence="3 4" key="1">
    <citation type="submission" date="2016-10" db="EMBL/GenBank/DDBJ databases">
        <title>Draft genome sequence of Coniochaeta ligniaria NRRL30616, a lignocellulolytic fungus for bioabatement of inhibitors in plant biomass hydrolysates.</title>
        <authorList>
            <consortium name="DOE Joint Genome Institute"/>
            <person name="Jimenez D.J."/>
            <person name="Hector R.E."/>
            <person name="Riley R."/>
            <person name="Sun H."/>
            <person name="Grigoriev I.V."/>
            <person name="Van Elsas J.D."/>
            <person name="Nichols N.N."/>
        </authorList>
    </citation>
    <scope>NUCLEOTIDE SEQUENCE [LARGE SCALE GENOMIC DNA]</scope>
    <source>
        <strain evidence="3 4">NRRL 30616</strain>
    </source>
</reference>
<feature type="compositionally biased region" description="Polar residues" evidence="2">
    <location>
        <begin position="295"/>
        <end position="310"/>
    </location>
</feature>
<dbReference type="STRING" id="1408157.A0A1J7J8X2"/>
<feature type="region of interest" description="Disordered" evidence="2">
    <location>
        <begin position="97"/>
        <end position="125"/>
    </location>
</feature>
<organism evidence="3 4">
    <name type="scientific">Coniochaeta ligniaria NRRL 30616</name>
    <dbReference type="NCBI Taxonomy" id="1408157"/>
    <lineage>
        <taxon>Eukaryota</taxon>
        <taxon>Fungi</taxon>
        <taxon>Dikarya</taxon>
        <taxon>Ascomycota</taxon>
        <taxon>Pezizomycotina</taxon>
        <taxon>Sordariomycetes</taxon>
        <taxon>Sordariomycetidae</taxon>
        <taxon>Coniochaetales</taxon>
        <taxon>Coniochaetaceae</taxon>
        <taxon>Coniochaeta</taxon>
    </lineage>
</organism>
<feature type="compositionally biased region" description="Polar residues" evidence="2">
    <location>
        <begin position="110"/>
        <end position="122"/>
    </location>
</feature>
<dbReference type="InParanoid" id="A0A1J7J8X2"/>
<protein>
    <submittedName>
        <fullName evidence="3">Uncharacterized protein</fullName>
    </submittedName>
</protein>
<dbReference type="Pfam" id="PF03676">
    <property type="entry name" value="PHAF1"/>
    <property type="match status" value="2"/>
</dbReference>
<accession>A0A1J7J8X2</accession>
<keyword evidence="4" id="KW-1185">Reference proteome</keyword>
<dbReference type="PANTHER" id="PTHR13465">
    <property type="entry name" value="UPF0183 PROTEIN"/>
    <property type="match status" value="1"/>
</dbReference>
<feature type="compositionally biased region" description="Acidic residues" evidence="2">
    <location>
        <begin position="323"/>
        <end position="341"/>
    </location>
</feature>
<dbReference type="PANTHER" id="PTHR13465:SF2">
    <property type="entry name" value="PHAGOSOME ASSEMBLY FACTOR 1"/>
    <property type="match status" value="1"/>
</dbReference>
<evidence type="ECO:0000313" key="4">
    <source>
        <dbReference type="Proteomes" id="UP000182658"/>
    </source>
</evidence>
<dbReference type="InterPro" id="IPR005373">
    <property type="entry name" value="PHAF1"/>
</dbReference>
<comment type="similarity">
    <text evidence="1">Belongs to the PHAF1 family.</text>
</comment>
<gene>
    <name evidence="3" type="ORF">CONLIGDRAFT_120213</name>
</gene>
<feature type="region of interest" description="Disordered" evidence="2">
    <location>
        <begin position="294"/>
        <end position="343"/>
    </location>
</feature>
<dbReference type="GO" id="GO:0043001">
    <property type="term" value="P:Golgi to plasma membrane protein transport"/>
    <property type="evidence" value="ECO:0007669"/>
    <property type="project" value="TreeGrafter"/>
</dbReference>
<dbReference type="EMBL" id="KV875105">
    <property type="protein sequence ID" value="OIW23970.1"/>
    <property type="molecule type" value="Genomic_DNA"/>
</dbReference>